<accession>A0ABS4ABU2</accession>
<evidence type="ECO:0000313" key="2">
    <source>
        <dbReference type="Proteomes" id="UP000681594"/>
    </source>
</evidence>
<gene>
    <name evidence="1" type="ORF">J8J14_06785</name>
</gene>
<evidence type="ECO:0000313" key="1">
    <source>
        <dbReference type="EMBL" id="MBP0444483.1"/>
    </source>
</evidence>
<sequence>MSDDTPTPDPSGMASAIAAAQAALDADDLVRSLPPGTPARRERMQAIIHAVAAEWEVGRMELTMALTQLSVRRN</sequence>
<comment type="caution">
    <text evidence="1">The sequence shown here is derived from an EMBL/GenBank/DDBJ whole genome shotgun (WGS) entry which is preliminary data.</text>
</comment>
<dbReference type="EMBL" id="JAGIZB010000005">
    <property type="protein sequence ID" value="MBP0444483.1"/>
    <property type="molecule type" value="Genomic_DNA"/>
</dbReference>
<name>A0ABS4ABU2_9PROT</name>
<protein>
    <submittedName>
        <fullName evidence="1">Uncharacterized protein</fullName>
    </submittedName>
</protein>
<dbReference type="RefSeq" id="WP_209378716.1">
    <property type="nucleotide sequence ID" value="NZ_JAGIZB010000005.1"/>
</dbReference>
<reference evidence="1 2" key="1">
    <citation type="submission" date="2021-03" db="EMBL/GenBank/DDBJ databases">
        <authorList>
            <person name="So Y."/>
        </authorList>
    </citation>
    <scope>NUCLEOTIDE SEQUENCE [LARGE SCALE GENOMIC DNA]</scope>
    <source>
        <strain evidence="1 2">SSH11</strain>
    </source>
</reference>
<organism evidence="1 2">
    <name type="scientific">Pararoseomonas baculiformis</name>
    <dbReference type="NCBI Taxonomy" id="2820812"/>
    <lineage>
        <taxon>Bacteria</taxon>
        <taxon>Pseudomonadati</taxon>
        <taxon>Pseudomonadota</taxon>
        <taxon>Alphaproteobacteria</taxon>
        <taxon>Acetobacterales</taxon>
        <taxon>Acetobacteraceae</taxon>
        <taxon>Pararoseomonas</taxon>
    </lineage>
</organism>
<dbReference type="Proteomes" id="UP000681594">
    <property type="component" value="Unassembled WGS sequence"/>
</dbReference>
<keyword evidence="2" id="KW-1185">Reference proteome</keyword>
<proteinExistence type="predicted"/>